<dbReference type="AlphaFoldDB" id="A0A0G1GN30"/>
<evidence type="ECO:0000259" key="1">
    <source>
        <dbReference type="Pfam" id="PF13274"/>
    </source>
</evidence>
<sequence>MKPNITLKLTKEILAVSNKPIPKVRLAKMVYFSFKELVMAGYYHPNDLAFIRMPLGPVPFDFYDILLTDDDIAITTTNVGLSYNRENYSLKPGVSVKSPYLSLLSQIVNQLDQYPTSSLVEISHNDSSWLDNNNGDTYYVSKNDLTPFKGIKATKLSGEFDDQLIQSKLVKGMKEEIVKDSSALEFPDQYSSDK</sequence>
<evidence type="ECO:0000313" key="2">
    <source>
        <dbReference type="EMBL" id="KKT36386.1"/>
    </source>
</evidence>
<organism evidence="2 3">
    <name type="scientific">Candidatus Gottesmanbacteria bacterium GW2011_GWB1_44_11c</name>
    <dbReference type="NCBI Taxonomy" id="1618447"/>
    <lineage>
        <taxon>Bacteria</taxon>
        <taxon>Candidatus Gottesmaniibacteriota</taxon>
    </lineage>
</organism>
<dbReference type="EMBL" id="LCHM01000039">
    <property type="protein sequence ID" value="KKT36386.1"/>
    <property type="molecule type" value="Genomic_DNA"/>
</dbReference>
<name>A0A0G1GN30_9BACT</name>
<protein>
    <recommendedName>
        <fullName evidence="1">Antitoxin SocA-like Panacea domain-containing protein</fullName>
    </recommendedName>
</protein>
<dbReference type="Pfam" id="PF13274">
    <property type="entry name" value="SocA_Panacea"/>
    <property type="match status" value="1"/>
</dbReference>
<comment type="caution">
    <text evidence="2">The sequence shown here is derived from an EMBL/GenBank/DDBJ whole genome shotgun (WGS) entry which is preliminary data.</text>
</comment>
<feature type="domain" description="Antitoxin SocA-like Panacea" evidence="1">
    <location>
        <begin position="26"/>
        <end position="129"/>
    </location>
</feature>
<evidence type="ECO:0000313" key="3">
    <source>
        <dbReference type="Proteomes" id="UP000034617"/>
    </source>
</evidence>
<accession>A0A0G1GN30</accession>
<reference evidence="2 3" key="1">
    <citation type="journal article" date="2015" name="Nature">
        <title>rRNA introns, odd ribosomes, and small enigmatic genomes across a large radiation of phyla.</title>
        <authorList>
            <person name="Brown C.T."/>
            <person name="Hug L.A."/>
            <person name="Thomas B.C."/>
            <person name="Sharon I."/>
            <person name="Castelle C.J."/>
            <person name="Singh A."/>
            <person name="Wilkins M.J."/>
            <person name="Williams K.H."/>
            <person name="Banfield J.F."/>
        </authorList>
    </citation>
    <scope>NUCLEOTIDE SEQUENCE [LARGE SCALE GENOMIC DNA]</scope>
</reference>
<gene>
    <name evidence="2" type="ORF">UW22_C0039G0006</name>
</gene>
<proteinExistence type="predicted"/>
<dbReference type="Proteomes" id="UP000034617">
    <property type="component" value="Unassembled WGS sequence"/>
</dbReference>
<dbReference type="InterPro" id="IPR025272">
    <property type="entry name" value="SocA_Panacea"/>
</dbReference>